<dbReference type="RefSeq" id="WP_060923220.1">
    <property type="nucleotide sequence ID" value="NZ_LT629770.1"/>
</dbReference>
<reference evidence="1 2" key="1">
    <citation type="submission" date="2016-10" db="EMBL/GenBank/DDBJ databases">
        <authorList>
            <person name="de Groot N.N."/>
        </authorList>
    </citation>
    <scope>NUCLEOTIDE SEQUENCE [LARGE SCALE GENOMIC DNA]</scope>
    <source>
        <strain evidence="1 2">DSM 15019</strain>
    </source>
</reference>
<proteinExistence type="predicted"/>
<organism evidence="1 2">
    <name type="scientific">Microbacterium paraoxydans</name>
    <dbReference type="NCBI Taxonomy" id="199592"/>
    <lineage>
        <taxon>Bacteria</taxon>
        <taxon>Bacillati</taxon>
        <taxon>Actinomycetota</taxon>
        <taxon>Actinomycetes</taxon>
        <taxon>Micrococcales</taxon>
        <taxon>Microbacteriaceae</taxon>
        <taxon>Microbacterium</taxon>
    </lineage>
</organism>
<sequence>MSDDAERFFELRDEVDSQAKMFADASARAVPASFTDEAGLVTAQIDEDGVLSVEIADRWRDGIEPSALGDRIVAAFQGLSAARVEAWAANIGDAAEQDHRPSPIPSTHDSVAAKLQEALLAEPETTPAVERALENMLAFLDDVSANIDATFADALSRGRQTEEVAPLSRHLTVELSAGGHLVAVSLSPNWAERSSGAQISRELNDTLREAFEKTRATRDAGALDGSPLEKYGRFVDDPDAFVAFVSGKE</sequence>
<protein>
    <recommendedName>
        <fullName evidence="3">YbaB/EbfC DNA-binding family protein</fullName>
    </recommendedName>
</protein>
<dbReference type="AlphaFoldDB" id="A0A1H1UI36"/>
<dbReference type="Proteomes" id="UP000182126">
    <property type="component" value="Chromosome I"/>
</dbReference>
<evidence type="ECO:0000313" key="1">
    <source>
        <dbReference type="EMBL" id="SDS71519.1"/>
    </source>
</evidence>
<gene>
    <name evidence="1" type="ORF">SAMN04489809_2494</name>
</gene>
<accession>A0A1H1UI36</accession>
<evidence type="ECO:0008006" key="3">
    <source>
        <dbReference type="Google" id="ProtNLM"/>
    </source>
</evidence>
<evidence type="ECO:0000313" key="2">
    <source>
        <dbReference type="Proteomes" id="UP000182126"/>
    </source>
</evidence>
<name>A0A1H1UI36_9MICO</name>
<dbReference type="EMBL" id="LT629770">
    <property type="protein sequence ID" value="SDS71519.1"/>
    <property type="molecule type" value="Genomic_DNA"/>
</dbReference>
<dbReference type="GeneID" id="36299544"/>